<dbReference type="AlphaFoldDB" id="A0AAV4NA92"/>
<dbReference type="InterPro" id="IPR029016">
    <property type="entry name" value="GAF-like_dom_sf"/>
</dbReference>
<comment type="caution">
    <text evidence="1">The sequence shown here is derived from an EMBL/GenBank/DDBJ whole genome shotgun (WGS) entry which is preliminary data.</text>
</comment>
<accession>A0AAV4NA92</accession>
<dbReference type="Proteomes" id="UP001054945">
    <property type="component" value="Unassembled WGS sequence"/>
</dbReference>
<dbReference type="Gene3D" id="3.30.450.40">
    <property type="match status" value="1"/>
</dbReference>
<name>A0AAV4NA92_CAEEX</name>
<protein>
    <submittedName>
        <fullName evidence="1">Phosphodiesterase</fullName>
    </submittedName>
</protein>
<dbReference type="EMBL" id="BPLR01003142">
    <property type="protein sequence ID" value="GIX81568.1"/>
    <property type="molecule type" value="Genomic_DNA"/>
</dbReference>
<evidence type="ECO:0000313" key="2">
    <source>
        <dbReference type="Proteomes" id="UP001054945"/>
    </source>
</evidence>
<organism evidence="1 2">
    <name type="scientific">Caerostris extrusa</name>
    <name type="common">Bark spider</name>
    <name type="synonym">Caerostris bankana</name>
    <dbReference type="NCBI Taxonomy" id="172846"/>
    <lineage>
        <taxon>Eukaryota</taxon>
        <taxon>Metazoa</taxon>
        <taxon>Ecdysozoa</taxon>
        <taxon>Arthropoda</taxon>
        <taxon>Chelicerata</taxon>
        <taxon>Arachnida</taxon>
        <taxon>Araneae</taxon>
        <taxon>Araneomorphae</taxon>
        <taxon>Entelegynae</taxon>
        <taxon>Araneoidea</taxon>
        <taxon>Araneidae</taxon>
        <taxon>Caerostris</taxon>
    </lineage>
</organism>
<sequence>MADSWLISQSTPQDMVHDCYSVPTNSSSGAATPVQKDISPGLRKSGTDISRCLCKPVIRLIPQQLDLRANAAKKEKFAFPWRIGIVDHAAECRESHHNPHCHSKDGRFCSLVDRRTGYKTRNMLYMPILDAGGEVKGVAQSKNKCEGKEPFTDADQEVKVQILEDRELNNQEVV</sequence>
<gene>
    <name evidence="1" type="primary">Pde11_1</name>
    <name evidence="1" type="ORF">CEXT_468281</name>
</gene>
<evidence type="ECO:0000313" key="1">
    <source>
        <dbReference type="EMBL" id="GIX81568.1"/>
    </source>
</evidence>
<proteinExistence type="predicted"/>
<dbReference type="SUPFAM" id="SSF55781">
    <property type="entry name" value="GAF domain-like"/>
    <property type="match status" value="1"/>
</dbReference>
<reference evidence="1 2" key="1">
    <citation type="submission" date="2021-06" db="EMBL/GenBank/DDBJ databases">
        <title>Caerostris extrusa draft genome.</title>
        <authorList>
            <person name="Kono N."/>
            <person name="Arakawa K."/>
        </authorList>
    </citation>
    <scope>NUCLEOTIDE SEQUENCE [LARGE SCALE GENOMIC DNA]</scope>
</reference>
<keyword evidence="2" id="KW-1185">Reference proteome</keyword>